<keyword evidence="1" id="KW-1133">Transmembrane helix</keyword>
<dbReference type="RefSeq" id="WP_163299798.1">
    <property type="nucleotide sequence ID" value="NZ_JAAGRR010000191.1"/>
</dbReference>
<accession>A0A6N9TYG0</accession>
<feature type="transmembrane region" description="Helical" evidence="1">
    <location>
        <begin position="43"/>
        <end position="61"/>
    </location>
</feature>
<evidence type="ECO:0000256" key="1">
    <source>
        <dbReference type="SAM" id="Phobius"/>
    </source>
</evidence>
<comment type="caution">
    <text evidence="2">The sequence shown here is derived from an EMBL/GenBank/DDBJ whole genome shotgun (WGS) entry which is preliminary data.</text>
</comment>
<feature type="transmembrane region" description="Helical" evidence="1">
    <location>
        <begin position="12"/>
        <end position="37"/>
    </location>
</feature>
<dbReference type="EMBL" id="JAAGRR010000191">
    <property type="protein sequence ID" value="NDY43506.1"/>
    <property type="molecule type" value="Genomic_DNA"/>
</dbReference>
<gene>
    <name evidence="2" type="ORF">G3N55_11740</name>
</gene>
<evidence type="ECO:0008006" key="4">
    <source>
        <dbReference type="Google" id="ProtNLM"/>
    </source>
</evidence>
<organism evidence="2 3">
    <name type="scientific">Dissulfurirhabdus thermomarina</name>
    <dbReference type="NCBI Taxonomy" id="1765737"/>
    <lineage>
        <taxon>Bacteria</taxon>
        <taxon>Deltaproteobacteria</taxon>
        <taxon>Dissulfurirhabdaceae</taxon>
        <taxon>Dissulfurirhabdus</taxon>
    </lineage>
</organism>
<protein>
    <recommendedName>
        <fullName evidence="4">PH domain-containing protein</fullName>
    </recommendedName>
</protein>
<sequence>MSVAESKTHLRAATSSYIIFIAIWGVPLAIWTVAFFVNGRVDWRGITICLAGLFGCILWLASFELTLTHDTVVYRSLFGGKASLPVEEISKVNIMIGCFSFADRFNPTSRLVIEPNQSSGRKPIVINIKPFSQKAVKDFLSSLDGARNRA</sequence>
<reference evidence="2 3" key="1">
    <citation type="submission" date="2020-02" db="EMBL/GenBank/DDBJ databases">
        <title>Comparative genomics of sulfur disproportionating microorganisms.</title>
        <authorList>
            <person name="Ward L.M."/>
            <person name="Bertran E."/>
            <person name="Johnston D.T."/>
        </authorList>
    </citation>
    <scope>NUCLEOTIDE SEQUENCE [LARGE SCALE GENOMIC DNA]</scope>
    <source>
        <strain evidence="2 3">DSM 100025</strain>
    </source>
</reference>
<evidence type="ECO:0000313" key="3">
    <source>
        <dbReference type="Proteomes" id="UP000469346"/>
    </source>
</evidence>
<name>A0A6N9TYG0_DISTH</name>
<keyword evidence="1" id="KW-0812">Transmembrane</keyword>
<dbReference type="Proteomes" id="UP000469346">
    <property type="component" value="Unassembled WGS sequence"/>
</dbReference>
<evidence type="ECO:0000313" key="2">
    <source>
        <dbReference type="EMBL" id="NDY43506.1"/>
    </source>
</evidence>
<dbReference type="AlphaFoldDB" id="A0A6N9TYG0"/>
<proteinExistence type="predicted"/>
<keyword evidence="3" id="KW-1185">Reference proteome</keyword>
<keyword evidence="1" id="KW-0472">Membrane</keyword>